<evidence type="ECO:0000259" key="6">
    <source>
        <dbReference type="Pfam" id="PF11699"/>
    </source>
</evidence>
<proteinExistence type="inferred from homology"/>
<comment type="subcellular location">
    <subcellularLocation>
        <location evidence="1">Nucleus</location>
    </subcellularLocation>
</comment>
<evidence type="ECO:0000256" key="4">
    <source>
        <dbReference type="ARBA" id="ARBA00023242"/>
    </source>
</evidence>
<dbReference type="InterPro" id="IPR025974">
    <property type="entry name" value="Mif2/CENP-C_cupin"/>
</dbReference>
<reference evidence="7 8" key="1">
    <citation type="submission" date="2024-02" db="EMBL/GenBank/DDBJ databases">
        <title>A draft genome for the cacao thread blight pathogen Marasmius crinis-equi.</title>
        <authorList>
            <person name="Cohen S.P."/>
            <person name="Baruah I.K."/>
            <person name="Amoako-Attah I."/>
            <person name="Bukari Y."/>
            <person name="Meinhardt L.W."/>
            <person name="Bailey B.A."/>
        </authorList>
    </citation>
    <scope>NUCLEOTIDE SEQUENCE [LARGE SCALE GENOMIC DNA]</scope>
    <source>
        <strain evidence="7 8">GH-76</strain>
    </source>
</reference>
<dbReference type="SUPFAM" id="SSF51182">
    <property type="entry name" value="RmlC-like cupins"/>
    <property type="match status" value="1"/>
</dbReference>
<comment type="caution">
    <text evidence="7">The sequence shown here is derived from an EMBL/GenBank/DDBJ whole genome shotgun (WGS) entry which is preliminary data.</text>
</comment>
<dbReference type="InterPro" id="IPR014710">
    <property type="entry name" value="RmlC-like_jellyroll"/>
</dbReference>
<accession>A0ABR3F9I1</accession>
<gene>
    <name evidence="7" type="primary">MIF2_2</name>
    <name evidence="7" type="ORF">V5O48_010052</name>
</gene>
<feature type="domain" description="Mif2/CENP-C cupin" evidence="6">
    <location>
        <begin position="212"/>
        <end position="295"/>
    </location>
</feature>
<organism evidence="7 8">
    <name type="scientific">Marasmius crinis-equi</name>
    <dbReference type="NCBI Taxonomy" id="585013"/>
    <lineage>
        <taxon>Eukaryota</taxon>
        <taxon>Fungi</taxon>
        <taxon>Dikarya</taxon>
        <taxon>Basidiomycota</taxon>
        <taxon>Agaricomycotina</taxon>
        <taxon>Agaricomycetes</taxon>
        <taxon>Agaricomycetidae</taxon>
        <taxon>Agaricales</taxon>
        <taxon>Marasmiineae</taxon>
        <taxon>Marasmiaceae</taxon>
        <taxon>Marasmius</taxon>
    </lineage>
</organism>
<feature type="compositionally biased region" description="Polar residues" evidence="5">
    <location>
        <begin position="32"/>
        <end position="65"/>
    </location>
</feature>
<feature type="compositionally biased region" description="Polar residues" evidence="5">
    <location>
        <begin position="116"/>
        <end position="127"/>
    </location>
</feature>
<feature type="region of interest" description="Disordered" evidence="5">
    <location>
        <begin position="1"/>
        <end position="171"/>
    </location>
</feature>
<dbReference type="Pfam" id="PF11699">
    <property type="entry name" value="CENP-C_C"/>
    <property type="match status" value="1"/>
</dbReference>
<dbReference type="InterPro" id="IPR028386">
    <property type="entry name" value="CENP-C/Mif2/cnp3"/>
</dbReference>
<sequence>MDREDTETPRPPSPTGSTTSNSTISSYADATGESSSDTTILPPSTSMNDSKSAVAETTASTSNPDSGLHESKFTLVHAPTQSEYEHTVPEVHLTSPGGGKTELDDTADGLGEEVTAGNTAGSSSMGRSSDGLEPPPKKRNRTSSRSKSVSYREDTKFGDSAQASPEQGWDVDTPQIGKVLQYKTGEEVERNLTCTAVFADSALQRSSAEWSFRKDFGDDSFIASGRLLLPPNALKAYKTTKDNTYVFYVVEGAICARIHETKYILCQGASFLVPRGNRYSIQNLTNRQARLHFVQARELHPAEIEDPLRLASPSSSDLPKRARPSIFTSKIVILLSFLLERLMKRFAKYRKVFQKLYLRYAMTVAKSIRAGPKAYMAFFFLGFLIRGISFRKSFVPTIRVMIGGQSSSSPRREIAG</sequence>
<dbReference type="Gene3D" id="2.60.120.10">
    <property type="entry name" value="Jelly Rolls"/>
    <property type="match status" value="1"/>
</dbReference>
<dbReference type="InterPro" id="IPR011051">
    <property type="entry name" value="RmlC_Cupin_sf"/>
</dbReference>
<evidence type="ECO:0000256" key="2">
    <source>
        <dbReference type="ARBA" id="ARBA00010291"/>
    </source>
</evidence>
<comment type="similarity">
    <text evidence="2">Belongs to the CENP-C/MIF2 family.</text>
</comment>
<feature type="compositionally biased region" description="Low complexity" evidence="5">
    <location>
        <begin position="15"/>
        <end position="26"/>
    </location>
</feature>
<dbReference type="Proteomes" id="UP001465976">
    <property type="component" value="Unassembled WGS sequence"/>
</dbReference>
<evidence type="ECO:0000256" key="1">
    <source>
        <dbReference type="ARBA" id="ARBA00004123"/>
    </source>
</evidence>
<evidence type="ECO:0000313" key="8">
    <source>
        <dbReference type="Proteomes" id="UP001465976"/>
    </source>
</evidence>
<evidence type="ECO:0000256" key="3">
    <source>
        <dbReference type="ARBA" id="ARBA00023125"/>
    </source>
</evidence>
<dbReference type="EMBL" id="JBAHYK010000699">
    <property type="protein sequence ID" value="KAL0571905.1"/>
    <property type="molecule type" value="Genomic_DNA"/>
</dbReference>
<keyword evidence="4" id="KW-0539">Nucleus</keyword>
<evidence type="ECO:0000313" key="7">
    <source>
        <dbReference type="EMBL" id="KAL0571905.1"/>
    </source>
</evidence>
<keyword evidence="3" id="KW-0238">DNA-binding</keyword>
<dbReference type="PANTHER" id="PTHR16684">
    <property type="entry name" value="CENTROMERE PROTEIN C"/>
    <property type="match status" value="1"/>
</dbReference>
<protein>
    <submittedName>
        <fullName evidence="7">Mitotic fidelity of chromosome transmission-related protein</fullName>
    </submittedName>
</protein>
<dbReference type="PANTHER" id="PTHR16684:SF11">
    <property type="entry name" value="CENTROMERE PROTEIN C"/>
    <property type="match status" value="1"/>
</dbReference>
<keyword evidence="8" id="KW-1185">Reference proteome</keyword>
<name>A0ABR3F9I1_9AGAR</name>
<evidence type="ECO:0000256" key="5">
    <source>
        <dbReference type="SAM" id="MobiDB-lite"/>
    </source>
</evidence>